<evidence type="ECO:0000313" key="2">
    <source>
        <dbReference type="Proteomes" id="UP000319383"/>
    </source>
</evidence>
<reference evidence="1 2" key="1">
    <citation type="submission" date="2019-02" db="EMBL/GenBank/DDBJ databases">
        <title>Deep-cultivation of Planctomycetes and their phenomic and genomic characterization uncovers novel biology.</title>
        <authorList>
            <person name="Wiegand S."/>
            <person name="Jogler M."/>
            <person name="Boedeker C."/>
            <person name="Pinto D."/>
            <person name="Vollmers J."/>
            <person name="Rivas-Marin E."/>
            <person name="Kohn T."/>
            <person name="Peeters S.H."/>
            <person name="Heuer A."/>
            <person name="Rast P."/>
            <person name="Oberbeckmann S."/>
            <person name="Bunk B."/>
            <person name="Jeske O."/>
            <person name="Meyerdierks A."/>
            <person name="Storesund J.E."/>
            <person name="Kallscheuer N."/>
            <person name="Luecker S."/>
            <person name="Lage O.M."/>
            <person name="Pohl T."/>
            <person name="Merkel B.J."/>
            <person name="Hornburger P."/>
            <person name="Mueller R.-W."/>
            <person name="Bruemmer F."/>
            <person name="Labrenz M."/>
            <person name="Spormann A.M."/>
            <person name="Op den Camp H."/>
            <person name="Overmann J."/>
            <person name="Amann R."/>
            <person name="Jetten M.S.M."/>
            <person name="Mascher T."/>
            <person name="Medema M.H."/>
            <person name="Devos D.P."/>
            <person name="Kaster A.-K."/>
            <person name="Ovreas L."/>
            <person name="Rohde M."/>
            <person name="Galperin M.Y."/>
            <person name="Jogler C."/>
        </authorList>
    </citation>
    <scope>NUCLEOTIDE SEQUENCE [LARGE SCALE GENOMIC DNA]</scope>
    <source>
        <strain evidence="1 2">Mal52</strain>
    </source>
</reference>
<accession>A0A517ZHA1</accession>
<dbReference type="Proteomes" id="UP000319383">
    <property type="component" value="Chromosome"/>
</dbReference>
<dbReference type="EMBL" id="CP036276">
    <property type="protein sequence ID" value="QDU41848.1"/>
    <property type="molecule type" value="Genomic_DNA"/>
</dbReference>
<dbReference type="AlphaFoldDB" id="A0A517ZHA1"/>
<proteinExistence type="predicted"/>
<protein>
    <submittedName>
        <fullName evidence="1">Uncharacterized protein</fullName>
    </submittedName>
</protein>
<evidence type="ECO:0000313" key="1">
    <source>
        <dbReference type="EMBL" id="QDU41848.1"/>
    </source>
</evidence>
<keyword evidence="2" id="KW-1185">Reference proteome</keyword>
<sequence length="167" mass="18206">MQTRLYDYVGPSEIRDAARSLPSGAFIRSKPDIVEWLTRHSDDTEIDGTLVATFVIDRNGCLLVAPRRSEHVACAAGGPVLSAGEMTFTAEGDVTEVSNQSTGFCPEPESWPHVAAALESVPLPHPGGFTTSIVFRLCPGCRERNIVKDGWFKCELCGASLPEHWNF</sequence>
<gene>
    <name evidence="1" type="ORF">Mal52_03020</name>
</gene>
<dbReference type="KEGG" id="sdyn:Mal52_03020"/>
<organism evidence="1 2">
    <name type="scientific">Symmachiella dynata</name>
    <dbReference type="NCBI Taxonomy" id="2527995"/>
    <lineage>
        <taxon>Bacteria</taxon>
        <taxon>Pseudomonadati</taxon>
        <taxon>Planctomycetota</taxon>
        <taxon>Planctomycetia</taxon>
        <taxon>Planctomycetales</taxon>
        <taxon>Planctomycetaceae</taxon>
        <taxon>Symmachiella</taxon>
    </lineage>
</organism>
<name>A0A517ZHA1_9PLAN</name>